<comment type="caution">
    <text evidence="2">The sequence shown here is derived from an EMBL/GenBank/DDBJ whole genome shotgun (WGS) entry which is preliminary data.</text>
</comment>
<keyword evidence="3" id="KW-1185">Reference proteome</keyword>
<sequence>MKNTIVALSLFSFLAFSSCKKGDSPITPSLQTNAKEAEKLVVDSVKINDSVRINNALSVNYSAKLLVFPEIKDQKLLDSIYFRNQNIADFSKQGLQDFLRKEKENFFKDRKGGSYGGDAGKWYSHFDMNLKNNINDFMHIEYSEDSYYGGAHGSFDFFERVFDLRANTKVTLGDITTISEKDLEKLLMKNIDKVPSGAAKPEGKNSDMLLVKDIPVTDNFYFDDENLYFRYNSYAIASYAAGDITIPVSWEDLKGTLKPEFKERMKIK</sequence>
<dbReference type="InterPro" id="IPR021729">
    <property type="entry name" value="DUF3298"/>
</dbReference>
<name>A0A086BMI6_9FLAO</name>
<dbReference type="EMBL" id="JPRJ01000002">
    <property type="protein sequence ID" value="KFF30150.1"/>
    <property type="molecule type" value="Genomic_DNA"/>
</dbReference>
<dbReference type="Gene3D" id="3.90.640.20">
    <property type="entry name" value="Heat-shock cognate protein, ATPase"/>
    <property type="match status" value="1"/>
</dbReference>
<feature type="domain" description="DUF3298" evidence="1">
    <location>
        <begin position="181"/>
        <end position="251"/>
    </location>
</feature>
<evidence type="ECO:0000313" key="2">
    <source>
        <dbReference type="EMBL" id="KFF30150.1"/>
    </source>
</evidence>
<dbReference type="Proteomes" id="UP000028709">
    <property type="component" value="Unassembled WGS sequence"/>
</dbReference>
<dbReference type="KEGG" id="cpip:CJF12_07375"/>
<proteinExistence type="predicted"/>
<dbReference type="Pfam" id="PF11738">
    <property type="entry name" value="DUF3298"/>
    <property type="match status" value="1"/>
</dbReference>
<dbReference type="PROSITE" id="PS51257">
    <property type="entry name" value="PROKAR_LIPOPROTEIN"/>
    <property type="match status" value="1"/>
</dbReference>
<dbReference type="AlphaFoldDB" id="A0A086BMI6"/>
<dbReference type="OrthoDB" id="594879at2"/>
<gene>
    <name evidence="2" type="ORF">IQ37_03035</name>
</gene>
<accession>A0A086BMI6</accession>
<dbReference type="InterPro" id="IPR037126">
    <property type="entry name" value="PdaC/RsiV-like_sf"/>
</dbReference>
<dbReference type="RefSeq" id="WP_034681496.1">
    <property type="nucleotide sequence ID" value="NZ_CP023049.2"/>
</dbReference>
<evidence type="ECO:0000259" key="1">
    <source>
        <dbReference type="Pfam" id="PF11738"/>
    </source>
</evidence>
<organism evidence="2 3">
    <name type="scientific">Chryseobacterium piperi</name>
    <dbReference type="NCBI Taxonomy" id="558152"/>
    <lineage>
        <taxon>Bacteria</taxon>
        <taxon>Pseudomonadati</taxon>
        <taxon>Bacteroidota</taxon>
        <taxon>Flavobacteriia</taxon>
        <taxon>Flavobacteriales</taxon>
        <taxon>Weeksellaceae</taxon>
        <taxon>Chryseobacterium group</taxon>
        <taxon>Chryseobacterium</taxon>
    </lineage>
</organism>
<protein>
    <recommendedName>
        <fullName evidence="1">DUF3298 domain-containing protein</fullName>
    </recommendedName>
</protein>
<dbReference type="STRING" id="558152.IQ37_03035"/>
<reference evidence="2 3" key="1">
    <citation type="submission" date="2014-07" db="EMBL/GenBank/DDBJ databases">
        <title>Genome of Chryseobacterium piperi CTM.</title>
        <authorList>
            <person name="Pipes S.E."/>
            <person name="Stropko S.J."/>
            <person name="Newman J.D."/>
        </authorList>
    </citation>
    <scope>NUCLEOTIDE SEQUENCE [LARGE SCALE GENOMIC DNA]</scope>
    <source>
        <strain evidence="2 3">CTM</strain>
    </source>
</reference>
<dbReference type="Gene3D" id="3.30.565.40">
    <property type="entry name" value="Fervidobacterium nodosum Rt17-B1 like"/>
    <property type="match status" value="1"/>
</dbReference>
<evidence type="ECO:0000313" key="3">
    <source>
        <dbReference type="Proteomes" id="UP000028709"/>
    </source>
</evidence>
<dbReference type="eggNOG" id="COG5513">
    <property type="taxonomic scope" value="Bacteria"/>
</dbReference>